<dbReference type="SMART" id="SM00220">
    <property type="entry name" value="S_TKc"/>
    <property type="match status" value="1"/>
</dbReference>
<dbReference type="GO" id="GO:0004674">
    <property type="term" value="F:protein serine/threonine kinase activity"/>
    <property type="evidence" value="ECO:0007669"/>
    <property type="project" value="UniProtKB-EC"/>
</dbReference>
<evidence type="ECO:0000256" key="1">
    <source>
        <dbReference type="ARBA" id="ARBA00012513"/>
    </source>
</evidence>
<evidence type="ECO:0000256" key="5">
    <source>
        <dbReference type="ARBA" id="ARBA00022840"/>
    </source>
</evidence>
<evidence type="ECO:0000313" key="8">
    <source>
        <dbReference type="Proteomes" id="UP000186079"/>
    </source>
</evidence>
<evidence type="ECO:0000313" key="7">
    <source>
        <dbReference type="EMBL" id="SIR33653.1"/>
    </source>
</evidence>
<name>A0A1N7A3Q5_9PSED</name>
<dbReference type="GO" id="GO:0005524">
    <property type="term" value="F:ATP binding"/>
    <property type="evidence" value="ECO:0007669"/>
    <property type="project" value="UniProtKB-KW"/>
</dbReference>
<dbReference type="InterPro" id="IPR000719">
    <property type="entry name" value="Prot_kinase_dom"/>
</dbReference>
<keyword evidence="2" id="KW-0808">Transferase</keyword>
<dbReference type="EC" id="2.7.11.1" evidence="1"/>
<dbReference type="Pfam" id="PF00069">
    <property type="entry name" value="Pkinase"/>
    <property type="match status" value="1"/>
</dbReference>
<dbReference type="InterPro" id="IPR011009">
    <property type="entry name" value="Kinase-like_dom_sf"/>
</dbReference>
<keyword evidence="5" id="KW-0067">ATP-binding</keyword>
<dbReference type="InterPro" id="IPR008271">
    <property type="entry name" value="Ser/Thr_kinase_AS"/>
</dbReference>
<dbReference type="Gene3D" id="1.10.510.10">
    <property type="entry name" value="Transferase(Phosphotransferase) domain 1"/>
    <property type="match status" value="1"/>
</dbReference>
<dbReference type="PANTHER" id="PTHR43671:SF13">
    <property type="entry name" value="SERINE_THREONINE-PROTEIN KINASE NEK2"/>
    <property type="match status" value="1"/>
</dbReference>
<dbReference type="SUPFAM" id="SSF56112">
    <property type="entry name" value="Protein kinase-like (PK-like)"/>
    <property type="match status" value="1"/>
</dbReference>
<proteinExistence type="predicted"/>
<evidence type="ECO:0000256" key="2">
    <source>
        <dbReference type="ARBA" id="ARBA00022679"/>
    </source>
</evidence>
<evidence type="ECO:0000259" key="6">
    <source>
        <dbReference type="PROSITE" id="PS50011"/>
    </source>
</evidence>
<evidence type="ECO:0000256" key="3">
    <source>
        <dbReference type="ARBA" id="ARBA00022741"/>
    </source>
</evidence>
<dbReference type="PROSITE" id="PS50011">
    <property type="entry name" value="PROTEIN_KINASE_DOM"/>
    <property type="match status" value="1"/>
</dbReference>
<keyword evidence="4 7" id="KW-0418">Kinase</keyword>
<dbReference type="AlphaFoldDB" id="A0A1N7A3Q5"/>
<organism evidence="7 8">
    <name type="scientific">Pseudomonas flexibilis</name>
    <dbReference type="NCBI Taxonomy" id="706570"/>
    <lineage>
        <taxon>Bacteria</taxon>
        <taxon>Pseudomonadati</taxon>
        <taxon>Pseudomonadota</taxon>
        <taxon>Gammaproteobacteria</taxon>
        <taxon>Pseudomonadales</taxon>
        <taxon>Pseudomonadaceae</taxon>
        <taxon>Pseudomonas</taxon>
    </lineage>
</organism>
<reference evidence="7 8" key="1">
    <citation type="submission" date="2017-01" db="EMBL/GenBank/DDBJ databases">
        <authorList>
            <person name="Mah S.A."/>
            <person name="Swanson W.J."/>
            <person name="Moy G.W."/>
            <person name="Vacquier V.D."/>
        </authorList>
    </citation>
    <scope>NUCLEOTIDE SEQUENCE [LARGE SCALE GENOMIC DNA]</scope>
    <source>
        <strain evidence="7 8">ATCC 29606</strain>
    </source>
</reference>
<dbReference type="PROSITE" id="PS00108">
    <property type="entry name" value="PROTEIN_KINASE_ST"/>
    <property type="match status" value="1"/>
</dbReference>
<dbReference type="EMBL" id="FTMC01000020">
    <property type="protein sequence ID" value="SIR33653.1"/>
    <property type="molecule type" value="Genomic_DNA"/>
</dbReference>
<accession>A0A1N7A3Q5</accession>
<protein>
    <recommendedName>
        <fullName evidence="1">non-specific serine/threonine protein kinase</fullName>
        <ecNumber evidence="1">2.7.11.1</ecNumber>
    </recommendedName>
</protein>
<dbReference type="Proteomes" id="UP000186079">
    <property type="component" value="Unassembled WGS sequence"/>
</dbReference>
<evidence type="ECO:0000256" key="4">
    <source>
        <dbReference type="ARBA" id="ARBA00022777"/>
    </source>
</evidence>
<dbReference type="InterPro" id="IPR050660">
    <property type="entry name" value="NEK_Ser/Thr_kinase"/>
</dbReference>
<feature type="domain" description="Protein kinase" evidence="6">
    <location>
        <begin position="1"/>
        <end position="254"/>
    </location>
</feature>
<sequence>MGAVYQACDLLREQFGEPAPQIAIKTLNEDFSEFHDGQALLHSEYAVLSRLHHRRVVRVFSFEVDPGSERAFITMELLKGCTLDELLLQHPQGLPWDQAREIAQALLEALACAHEQGICHGDIKPGNLMLGDYGIRLFDFGLSHVSEAALPGLPKLARDRFAALTPSYAAPELLDGADPTPDSDVYAAACVIYELYQGEHPFQRLSAKQALERKLSPQAPTPMPLPVWKALQPALSLDSGRRDRSIGPLLAAFQKAPRSSTLDRCRNHLHTTVSRLIRRNGRHVSVLK</sequence>
<keyword evidence="3" id="KW-0547">Nucleotide-binding</keyword>
<dbReference type="CDD" id="cd14014">
    <property type="entry name" value="STKc_PknB_like"/>
    <property type="match status" value="1"/>
</dbReference>
<dbReference type="PANTHER" id="PTHR43671">
    <property type="entry name" value="SERINE/THREONINE-PROTEIN KINASE NEK"/>
    <property type="match status" value="1"/>
</dbReference>
<gene>
    <name evidence="7" type="ORF">SAMN05421672_12011</name>
</gene>